<evidence type="ECO:0000259" key="3">
    <source>
        <dbReference type="PROSITE" id="PS50158"/>
    </source>
</evidence>
<dbReference type="PROSITE" id="PS50158">
    <property type="entry name" value="ZF_CCHC"/>
    <property type="match status" value="1"/>
</dbReference>
<dbReference type="EMBL" id="UZAU01000616">
    <property type="status" value="NOT_ANNOTATED_CDS"/>
    <property type="molecule type" value="Genomic_DNA"/>
</dbReference>
<reference evidence="4" key="2">
    <citation type="submission" date="2021-03" db="UniProtKB">
        <authorList>
            <consortium name="EnsemblPlants"/>
        </authorList>
    </citation>
    <scope>IDENTIFICATION</scope>
</reference>
<dbReference type="EnsemblPlants" id="evm.model.06.1682">
    <property type="protein sequence ID" value="cds.evm.model.06.1682"/>
    <property type="gene ID" value="evm.TU.06.1682"/>
</dbReference>
<dbReference type="Proteomes" id="UP000596661">
    <property type="component" value="Chromosome 6"/>
</dbReference>
<dbReference type="InterPro" id="IPR040256">
    <property type="entry name" value="At4g02000-like"/>
</dbReference>
<dbReference type="InterPro" id="IPR025836">
    <property type="entry name" value="Zn_knuckle_CX2CX4HX4C"/>
</dbReference>
<dbReference type="Pfam" id="PF14392">
    <property type="entry name" value="zf-CCHC_4"/>
    <property type="match status" value="1"/>
</dbReference>
<keyword evidence="1" id="KW-0863">Zinc-finger</keyword>
<keyword evidence="1" id="KW-0479">Metal-binding</keyword>
<dbReference type="GO" id="GO:0003676">
    <property type="term" value="F:nucleic acid binding"/>
    <property type="evidence" value="ECO:0007669"/>
    <property type="project" value="InterPro"/>
</dbReference>
<keyword evidence="5" id="KW-1185">Reference proteome</keyword>
<name>A0A803PVI8_CANSA</name>
<feature type="domain" description="CCHC-type" evidence="3">
    <location>
        <begin position="208"/>
        <end position="222"/>
    </location>
</feature>
<sequence>MENFIPTMSDALSIREREVINLSNLNIPPPRPAVNRLLCRIYSKKGYNPKTFKNFITKQWVGRFAVSISDYDAESDSYTITFGCEGDLKRILSKEPWHFHNQHMILCLPSTLQNASMESYTITPFWIQVFRLPFLSKSESLAKILGNMIGTFLEVHEDSLNEGWGPFLRMRVEIDVSKPLLRGQFVTFPWMADELWLDYRYERLPDFCYECGIIGHVFDKCPLFLEKIDDGVEPSLLYGPWMEGSPLPRSSYDRYRQDFSKEGPWPFLTRLARNTIKPILSQSRSLPAVPVNVTNAEKGKQVLDSSLIIESNNKNLHSLQINCLSSQFPKDHTSKGQASTSGSKEINMDKLINIHCNTPPVTTFSKENCPPFNTTSPSSTTTYPVNSSQNSTSLPIATYPPTTTPLLQKLVAISMPIPPAYIHVSAPEFSSPLQSTSTAVTISAADSLLCTENRMNSLFSKRQLSVSGGNVRTVLKRCRTRGSPFADTTNINQHQRSDFSTDCHQHSQQNEDIDAFLAKAARQPRQSP</sequence>
<evidence type="ECO:0000256" key="1">
    <source>
        <dbReference type="PROSITE-ProRule" id="PRU00047"/>
    </source>
</evidence>
<dbReference type="GO" id="GO:0008270">
    <property type="term" value="F:zinc ion binding"/>
    <property type="evidence" value="ECO:0007669"/>
    <property type="project" value="UniProtKB-KW"/>
</dbReference>
<protein>
    <recommendedName>
        <fullName evidence="3">CCHC-type domain-containing protein</fullName>
    </recommendedName>
</protein>
<evidence type="ECO:0000313" key="5">
    <source>
        <dbReference type="Proteomes" id="UP000596661"/>
    </source>
</evidence>
<feature type="region of interest" description="Disordered" evidence="2">
    <location>
        <begin position="482"/>
        <end position="506"/>
    </location>
</feature>
<dbReference type="AlphaFoldDB" id="A0A803PVI8"/>
<dbReference type="Gramene" id="evm.model.06.1682">
    <property type="protein sequence ID" value="cds.evm.model.06.1682"/>
    <property type="gene ID" value="evm.TU.06.1682"/>
</dbReference>
<dbReference type="PANTHER" id="PTHR31286">
    <property type="entry name" value="GLYCINE-RICH CELL WALL STRUCTURAL PROTEIN 1.8-LIKE"/>
    <property type="match status" value="1"/>
</dbReference>
<organism evidence="4 5">
    <name type="scientific">Cannabis sativa</name>
    <name type="common">Hemp</name>
    <name type="synonym">Marijuana</name>
    <dbReference type="NCBI Taxonomy" id="3483"/>
    <lineage>
        <taxon>Eukaryota</taxon>
        <taxon>Viridiplantae</taxon>
        <taxon>Streptophyta</taxon>
        <taxon>Embryophyta</taxon>
        <taxon>Tracheophyta</taxon>
        <taxon>Spermatophyta</taxon>
        <taxon>Magnoliopsida</taxon>
        <taxon>eudicotyledons</taxon>
        <taxon>Gunneridae</taxon>
        <taxon>Pentapetalae</taxon>
        <taxon>rosids</taxon>
        <taxon>fabids</taxon>
        <taxon>Rosales</taxon>
        <taxon>Cannabaceae</taxon>
        <taxon>Cannabis</taxon>
    </lineage>
</organism>
<accession>A0A803PVI8</accession>
<feature type="compositionally biased region" description="Basic and acidic residues" evidence="2">
    <location>
        <begin position="495"/>
        <end position="505"/>
    </location>
</feature>
<dbReference type="InterPro" id="IPR001878">
    <property type="entry name" value="Znf_CCHC"/>
</dbReference>
<proteinExistence type="predicted"/>
<keyword evidence="1" id="KW-0862">Zinc</keyword>
<evidence type="ECO:0000313" key="4">
    <source>
        <dbReference type="EnsemblPlants" id="cds.evm.model.06.1682"/>
    </source>
</evidence>
<evidence type="ECO:0000256" key="2">
    <source>
        <dbReference type="SAM" id="MobiDB-lite"/>
    </source>
</evidence>
<reference evidence="4" key="1">
    <citation type="submission" date="2018-11" db="EMBL/GenBank/DDBJ databases">
        <authorList>
            <person name="Grassa J C."/>
        </authorList>
    </citation>
    <scope>NUCLEOTIDE SEQUENCE [LARGE SCALE GENOMIC DNA]</scope>
</reference>
<dbReference type="PANTHER" id="PTHR31286:SF167">
    <property type="entry name" value="OS09G0268800 PROTEIN"/>
    <property type="match status" value="1"/>
</dbReference>